<feature type="domain" description="Cupin type-2" evidence="1">
    <location>
        <begin position="45"/>
        <end position="102"/>
    </location>
</feature>
<protein>
    <submittedName>
        <fullName evidence="2">Cupin domain-containing protein</fullName>
    </submittedName>
</protein>
<proteinExistence type="predicted"/>
<dbReference type="InterPro" id="IPR011051">
    <property type="entry name" value="RmlC_Cupin_sf"/>
</dbReference>
<evidence type="ECO:0000259" key="1">
    <source>
        <dbReference type="Pfam" id="PF07883"/>
    </source>
</evidence>
<dbReference type="SUPFAM" id="SSF51182">
    <property type="entry name" value="RmlC-like cupins"/>
    <property type="match status" value="1"/>
</dbReference>
<evidence type="ECO:0000313" key="3">
    <source>
        <dbReference type="Proteomes" id="UP001155241"/>
    </source>
</evidence>
<reference evidence="2" key="1">
    <citation type="submission" date="2022-06" db="EMBL/GenBank/DDBJ databases">
        <title>Aeoliella straminimaris, a novel planctomycete from sediments.</title>
        <authorList>
            <person name="Vitorino I.R."/>
            <person name="Lage O.M."/>
        </authorList>
    </citation>
    <scope>NUCLEOTIDE SEQUENCE</scope>
    <source>
        <strain evidence="2">ICT_H6.2</strain>
    </source>
</reference>
<dbReference type="Proteomes" id="UP001155241">
    <property type="component" value="Unassembled WGS sequence"/>
</dbReference>
<organism evidence="2 3">
    <name type="scientific">Aeoliella straminimaris</name>
    <dbReference type="NCBI Taxonomy" id="2954799"/>
    <lineage>
        <taxon>Bacteria</taxon>
        <taxon>Pseudomonadati</taxon>
        <taxon>Planctomycetota</taxon>
        <taxon>Planctomycetia</taxon>
        <taxon>Pirellulales</taxon>
        <taxon>Lacipirellulaceae</taxon>
        <taxon>Aeoliella</taxon>
    </lineage>
</organism>
<dbReference type="CDD" id="cd06981">
    <property type="entry name" value="cupin_reut_a1446"/>
    <property type="match status" value="1"/>
</dbReference>
<evidence type="ECO:0000313" key="2">
    <source>
        <dbReference type="EMBL" id="MCO6047623.1"/>
    </source>
</evidence>
<accession>A0A9X2JK46</accession>
<dbReference type="Pfam" id="PF07883">
    <property type="entry name" value="Cupin_2"/>
    <property type="match status" value="1"/>
</dbReference>
<dbReference type="Gene3D" id="2.60.120.10">
    <property type="entry name" value="Jelly Rolls"/>
    <property type="match status" value="1"/>
</dbReference>
<sequence length="105" mass="11749">MQNLFANLPNSLPAELTTVLAESAHIRIERIVSTGNSSPAGYWYDQDEHEWVVLLTGEASLRFEEGETLIMKPGDAVLIPAHRRHRVDSTALDQPTVWLAVFYSS</sequence>
<dbReference type="AlphaFoldDB" id="A0A9X2JK46"/>
<gene>
    <name evidence="2" type="ORF">NG895_27270</name>
</gene>
<comment type="caution">
    <text evidence="2">The sequence shown here is derived from an EMBL/GenBank/DDBJ whole genome shotgun (WGS) entry which is preliminary data.</text>
</comment>
<dbReference type="RefSeq" id="WP_252855733.1">
    <property type="nucleotide sequence ID" value="NZ_JAMXLR010000092.1"/>
</dbReference>
<dbReference type="EMBL" id="JAMXLR010000092">
    <property type="protein sequence ID" value="MCO6047623.1"/>
    <property type="molecule type" value="Genomic_DNA"/>
</dbReference>
<name>A0A9X2JK46_9BACT</name>
<dbReference type="InterPro" id="IPR013096">
    <property type="entry name" value="Cupin_2"/>
</dbReference>
<keyword evidence="3" id="KW-1185">Reference proteome</keyword>
<dbReference type="InterPro" id="IPR014710">
    <property type="entry name" value="RmlC-like_jellyroll"/>
</dbReference>